<evidence type="ECO:0000256" key="2">
    <source>
        <dbReference type="ARBA" id="ARBA00009347"/>
    </source>
</evidence>
<dbReference type="Gene3D" id="1.20.140.10">
    <property type="entry name" value="Butyryl-CoA Dehydrogenase, subunit A, domain 3"/>
    <property type="match status" value="1"/>
</dbReference>
<evidence type="ECO:0000256" key="4">
    <source>
        <dbReference type="ARBA" id="ARBA00022827"/>
    </source>
</evidence>
<keyword evidence="4" id="KW-0274">FAD</keyword>
<dbReference type="SUPFAM" id="SSF47203">
    <property type="entry name" value="Acyl-CoA dehydrogenase C-terminal domain-like"/>
    <property type="match status" value="1"/>
</dbReference>
<keyword evidence="3" id="KW-0285">Flavoprotein</keyword>
<evidence type="ECO:0000313" key="8">
    <source>
        <dbReference type="EMBL" id="KAA9158252.1"/>
    </source>
</evidence>
<dbReference type="GO" id="GO:0050660">
    <property type="term" value="F:flavin adenine dinucleotide binding"/>
    <property type="evidence" value="ECO:0007669"/>
    <property type="project" value="InterPro"/>
</dbReference>
<keyword evidence="5" id="KW-0560">Oxidoreductase</keyword>
<proteinExistence type="inferred from homology"/>
<evidence type="ECO:0000256" key="1">
    <source>
        <dbReference type="ARBA" id="ARBA00001974"/>
    </source>
</evidence>
<dbReference type="EMBL" id="VMNW02000036">
    <property type="protein sequence ID" value="KAA9158252.1"/>
    <property type="molecule type" value="Genomic_DNA"/>
</dbReference>
<dbReference type="GO" id="GO:0003995">
    <property type="term" value="F:acyl-CoA dehydrogenase activity"/>
    <property type="evidence" value="ECO:0007669"/>
    <property type="project" value="TreeGrafter"/>
</dbReference>
<dbReference type="AlphaFoldDB" id="A0A5N0UZ15"/>
<dbReference type="Pfam" id="PF00441">
    <property type="entry name" value="Acyl-CoA_dh_1"/>
    <property type="match status" value="1"/>
</dbReference>
<reference evidence="8" key="1">
    <citation type="submission" date="2019-09" db="EMBL/GenBank/DDBJ databases">
        <authorList>
            <person name="Teo W.F.A."/>
            <person name="Duangmal K."/>
        </authorList>
    </citation>
    <scope>NUCLEOTIDE SEQUENCE [LARGE SCALE GENOMIC DNA]</scope>
    <source>
        <strain evidence="8">K81G1</strain>
    </source>
</reference>
<evidence type="ECO:0000259" key="6">
    <source>
        <dbReference type="Pfam" id="PF00441"/>
    </source>
</evidence>
<comment type="similarity">
    <text evidence="2">Belongs to the acyl-CoA dehydrogenase family.</text>
</comment>
<evidence type="ECO:0000256" key="3">
    <source>
        <dbReference type="ARBA" id="ARBA00022630"/>
    </source>
</evidence>
<evidence type="ECO:0000256" key="5">
    <source>
        <dbReference type="ARBA" id="ARBA00023002"/>
    </source>
</evidence>
<gene>
    <name evidence="8" type="ORF">FPZ12_023215</name>
</gene>
<dbReference type="InterPro" id="IPR009100">
    <property type="entry name" value="AcylCoA_DH/oxidase_NM_dom_sf"/>
</dbReference>
<dbReference type="InterPro" id="IPR013786">
    <property type="entry name" value="AcylCoA_DH/ox_N"/>
</dbReference>
<dbReference type="InterPro" id="IPR037069">
    <property type="entry name" value="AcylCoA_DH/ox_N_sf"/>
</dbReference>
<organism evidence="8 9">
    <name type="scientific">Amycolatopsis acidicola</name>
    <dbReference type="NCBI Taxonomy" id="2596893"/>
    <lineage>
        <taxon>Bacteria</taxon>
        <taxon>Bacillati</taxon>
        <taxon>Actinomycetota</taxon>
        <taxon>Actinomycetes</taxon>
        <taxon>Pseudonocardiales</taxon>
        <taxon>Pseudonocardiaceae</taxon>
        <taxon>Amycolatopsis</taxon>
    </lineage>
</organism>
<dbReference type="PANTHER" id="PTHR43884">
    <property type="entry name" value="ACYL-COA DEHYDROGENASE"/>
    <property type="match status" value="1"/>
</dbReference>
<protein>
    <submittedName>
        <fullName evidence="8">Acyl-CoA dehydrogenase</fullName>
    </submittedName>
</protein>
<name>A0A5N0UZ15_9PSEU</name>
<comment type="caution">
    <text evidence="8">The sequence shown here is derived from an EMBL/GenBank/DDBJ whole genome shotgun (WGS) entry which is preliminary data.</text>
</comment>
<evidence type="ECO:0000313" key="9">
    <source>
        <dbReference type="Proteomes" id="UP000319769"/>
    </source>
</evidence>
<evidence type="ECO:0000259" key="7">
    <source>
        <dbReference type="Pfam" id="PF02771"/>
    </source>
</evidence>
<accession>A0A5N0UZ15</accession>
<feature type="domain" description="Acyl-CoA dehydrogenase/oxidase N-terminal" evidence="7">
    <location>
        <begin position="6"/>
        <end position="93"/>
    </location>
</feature>
<dbReference type="OrthoDB" id="8677713at2"/>
<dbReference type="Proteomes" id="UP000319769">
    <property type="component" value="Unassembled WGS sequence"/>
</dbReference>
<comment type="cofactor">
    <cofactor evidence="1">
        <name>FAD</name>
        <dbReference type="ChEBI" id="CHEBI:57692"/>
    </cofactor>
</comment>
<dbReference type="PANTHER" id="PTHR43884:SF20">
    <property type="entry name" value="ACYL-COA DEHYDROGENASE FADE28"/>
    <property type="match status" value="1"/>
</dbReference>
<dbReference type="RefSeq" id="WP_144747716.1">
    <property type="nucleotide sequence ID" value="NZ_VMNW02000036.1"/>
</dbReference>
<dbReference type="Pfam" id="PF02771">
    <property type="entry name" value="Acyl-CoA_dh_N"/>
    <property type="match status" value="1"/>
</dbReference>
<dbReference type="Gene3D" id="1.10.540.10">
    <property type="entry name" value="Acyl-CoA dehydrogenase/oxidase, N-terminal domain"/>
    <property type="match status" value="1"/>
</dbReference>
<dbReference type="SUPFAM" id="SSF56645">
    <property type="entry name" value="Acyl-CoA dehydrogenase NM domain-like"/>
    <property type="match status" value="1"/>
</dbReference>
<dbReference type="InterPro" id="IPR009075">
    <property type="entry name" value="AcylCo_DH/oxidase_C"/>
</dbReference>
<feature type="domain" description="Acyl-CoA dehydrogenase/oxidase C-terminal" evidence="6">
    <location>
        <begin position="176"/>
        <end position="315"/>
    </location>
</feature>
<dbReference type="InterPro" id="IPR036250">
    <property type="entry name" value="AcylCo_DH-like_C"/>
</dbReference>
<sequence>MRFALSQEQQDFSATLDAYLSSVDTAAAVRSWAAGEHGPGLKIWRGLAEVGVPALMVPERFDGIGADAVELVVAFERLGYHAVPGPWVDTAAVLPALLEDELLADVAAGDTLASVAAPPEVPYALDADVAGLRVRVQDSGLSVFIPGRALSSVDGARRLFTAEPGDPIGTSTDPARAFDLGALATAAQLLGAGQWLLDTTVAYARQRRQYGREIGQYQAVKHLLADVATRLELARPLLYGAAVADETPTRTRDVSAAKVAAADAAHLAARTGLQVHGAIGYTDEHTLGLRLTKVRALVGAWGTQAYHRSRVLEALV</sequence>
<keyword evidence="9" id="KW-1185">Reference proteome</keyword>